<reference evidence="2 3" key="1">
    <citation type="submission" date="2016-10" db="EMBL/GenBank/DDBJ databases">
        <authorList>
            <person name="de Groot N.N."/>
        </authorList>
    </citation>
    <scope>NUCLEOTIDE SEQUENCE [LARGE SCALE GENOMIC DNA]</scope>
    <source>
        <strain evidence="2 3">ATCC 35022</strain>
    </source>
</reference>
<protein>
    <submittedName>
        <fullName evidence="2">Transmembrane transcriptional regulator (Anti-sigma factor RsiW)</fullName>
    </submittedName>
</protein>
<organism evidence="2 3">
    <name type="scientific">Bauldia litoralis</name>
    <dbReference type="NCBI Taxonomy" id="665467"/>
    <lineage>
        <taxon>Bacteria</taxon>
        <taxon>Pseudomonadati</taxon>
        <taxon>Pseudomonadota</taxon>
        <taxon>Alphaproteobacteria</taxon>
        <taxon>Hyphomicrobiales</taxon>
        <taxon>Kaistiaceae</taxon>
        <taxon>Bauldia</taxon>
    </lineage>
</organism>
<proteinExistence type="predicted"/>
<gene>
    <name evidence="2" type="ORF">SAMN02982931_00518</name>
</gene>
<evidence type="ECO:0000313" key="3">
    <source>
        <dbReference type="Proteomes" id="UP000199071"/>
    </source>
</evidence>
<evidence type="ECO:0000256" key="1">
    <source>
        <dbReference type="SAM" id="Phobius"/>
    </source>
</evidence>
<dbReference type="RefSeq" id="WP_090874621.1">
    <property type="nucleotide sequence ID" value="NZ_FMXQ01000001.1"/>
</dbReference>
<dbReference type="EMBL" id="FMXQ01000001">
    <property type="protein sequence ID" value="SDB06853.1"/>
    <property type="molecule type" value="Genomic_DNA"/>
</dbReference>
<dbReference type="AlphaFoldDB" id="A0A1G6AFJ5"/>
<keyword evidence="1 2" id="KW-0812">Transmembrane</keyword>
<keyword evidence="3" id="KW-1185">Reference proteome</keyword>
<accession>A0A1G6AFJ5</accession>
<dbReference type="OrthoDB" id="7006010at2"/>
<dbReference type="Proteomes" id="UP000199071">
    <property type="component" value="Unassembled WGS sequence"/>
</dbReference>
<sequence length="264" mass="28076">MSTPETPLPIDVELTGYLDGELDADARHALEARLAADASLRARRDRLAAGRPDAAAFDRLLDDAPHDRLAALLAAAEPRPQPARRTANPLLAIAAALVLIVAGVAAGFGIARFALPPEVQVVHGPPASWREAVAEYLALYTDETLAIIPDDPDLRRTELAAAGERLAIALTPDSVALPGMTLKRTELLDFRGLPLAQIAYLSPEAGPVAFCIIANGKPDAPLAFEERDGFNVGFWTVGGIGYMVIGKIPQPRLEMLATSLESRV</sequence>
<evidence type="ECO:0000313" key="2">
    <source>
        <dbReference type="EMBL" id="SDB06853.1"/>
    </source>
</evidence>
<feature type="transmembrane region" description="Helical" evidence="1">
    <location>
        <begin position="90"/>
        <end position="115"/>
    </location>
</feature>
<dbReference type="STRING" id="665467.SAMN02982931_00518"/>
<keyword evidence="1" id="KW-1133">Transmembrane helix</keyword>
<keyword evidence="1" id="KW-0472">Membrane</keyword>
<name>A0A1G6AFJ5_9HYPH</name>